<dbReference type="Proteomes" id="UP000605848">
    <property type="component" value="Unassembled WGS sequence"/>
</dbReference>
<evidence type="ECO:0000313" key="7">
    <source>
        <dbReference type="Proteomes" id="UP000605848"/>
    </source>
</evidence>
<proteinExistence type="inferred from homology"/>
<dbReference type="InterPro" id="IPR004682">
    <property type="entry name" value="TRAP_DctP"/>
</dbReference>
<sequence>MKTTISRRTLLAGAFATPAILTFPRGAQAATNLTLGHNAAPGNPRSIATERFAELVKERSNGNISVRVAGSEQLGNEQSLLTSLRTGAVSMTVNSQGSTSALIPELAALGLPFLFADSAAAFKVLEGPIGEELAQRFAKVQMVPLGWWDNGIRHITNSKRPIVKPADLKGLKIRTPPDPMTIDIFQALGAGTEQISFGELYIALQQGVVDGQENPLTNIASSKLFEVNKFISLSGHKWESSPFLMSQITWTRLSAPDREIIKTAAKEAGDLQRKLFAENEAKYNAEFRANSNLAVNEVDKPAFREASAKVVDTWRGKPFGDFVDKLVKAAQV</sequence>
<dbReference type="NCBIfam" id="NF037995">
    <property type="entry name" value="TRAP_S1"/>
    <property type="match status" value="1"/>
</dbReference>
<evidence type="ECO:0000313" key="6">
    <source>
        <dbReference type="EMBL" id="MBL0407577.1"/>
    </source>
</evidence>
<dbReference type="InterPro" id="IPR006311">
    <property type="entry name" value="TAT_signal"/>
</dbReference>
<organism evidence="6 7">
    <name type="scientific">Microvirga aerilata</name>
    <dbReference type="NCBI Taxonomy" id="670292"/>
    <lineage>
        <taxon>Bacteria</taxon>
        <taxon>Pseudomonadati</taxon>
        <taxon>Pseudomonadota</taxon>
        <taxon>Alphaproteobacteria</taxon>
        <taxon>Hyphomicrobiales</taxon>
        <taxon>Methylobacteriaceae</taxon>
        <taxon>Microvirga</taxon>
    </lineage>
</organism>
<dbReference type="PANTHER" id="PTHR33376:SF4">
    <property type="entry name" value="SIALIC ACID-BINDING PERIPLASMIC PROTEIN SIAP"/>
    <property type="match status" value="1"/>
</dbReference>
<evidence type="ECO:0000256" key="4">
    <source>
        <dbReference type="ARBA" id="ARBA00022729"/>
    </source>
</evidence>
<name>A0A936ZI19_9HYPH</name>
<keyword evidence="3" id="KW-0813">Transport</keyword>
<dbReference type="NCBIfam" id="TIGR00787">
    <property type="entry name" value="dctP"/>
    <property type="match status" value="1"/>
</dbReference>
<dbReference type="GO" id="GO:0030288">
    <property type="term" value="C:outer membrane-bounded periplasmic space"/>
    <property type="evidence" value="ECO:0007669"/>
    <property type="project" value="InterPro"/>
</dbReference>
<protein>
    <submittedName>
        <fullName evidence="6">TRAP transporter substrate-binding protein</fullName>
    </submittedName>
</protein>
<dbReference type="InterPro" id="IPR018389">
    <property type="entry name" value="DctP_fam"/>
</dbReference>
<keyword evidence="4 5" id="KW-0732">Signal</keyword>
<dbReference type="CDD" id="cd13603">
    <property type="entry name" value="PBP2_TRAP_Siap_TeaA_like"/>
    <property type="match status" value="1"/>
</dbReference>
<feature type="signal peptide" evidence="5">
    <location>
        <begin position="1"/>
        <end position="29"/>
    </location>
</feature>
<comment type="caution">
    <text evidence="6">The sequence shown here is derived from an EMBL/GenBank/DDBJ whole genome shotgun (WGS) entry which is preliminary data.</text>
</comment>
<dbReference type="PROSITE" id="PS51318">
    <property type="entry name" value="TAT"/>
    <property type="match status" value="1"/>
</dbReference>
<dbReference type="EMBL" id="JAEQMY010000092">
    <property type="protein sequence ID" value="MBL0407577.1"/>
    <property type="molecule type" value="Genomic_DNA"/>
</dbReference>
<dbReference type="GO" id="GO:0055085">
    <property type="term" value="P:transmembrane transport"/>
    <property type="evidence" value="ECO:0007669"/>
    <property type="project" value="InterPro"/>
</dbReference>
<comment type="subcellular location">
    <subcellularLocation>
        <location evidence="1">Cell envelope</location>
    </subcellularLocation>
</comment>
<accession>A0A936ZI19</accession>
<comment type="similarity">
    <text evidence="2">Belongs to the bacterial solute-binding protein 7 family.</text>
</comment>
<dbReference type="RefSeq" id="WP_202064963.1">
    <property type="nucleotide sequence ID" value="NZ_JAEQMY010000092.1"/>
</dbReference>
<evidence type="ECO:0000256" key="3">
    <source>
        <dbReference type="ARBA" id="ARBA00022448"/>
    </source>
</evidence>
<reference evidence="6" key="1">
    <citation type="submission" date="2021-01" db="EMBL/GenBank/DDBJ databases">
        <title>Microvirga sp.</title>
        <authorList>
            <person name="Kim M.K."/>
        </authorList>
    </citation>
    <scope>NUCLEOTIDE SEQUENCE</scope>
    <source>
        <strain evidence="6">5420S-16</strain>
    </source>
</reference>
<dbReference type="PIRSF" id="PIRSF006470">
    <property type="entry name" value="DctB"/>
    <property type="match status" value="1"/>
</dbReference>
<dbReference type="Pfam" id="PF03480">
    <property type="entry name" value="DctP"/>
    <property type="match status" value="1"/>
</dbReference>
<dbReference type="Gene3D" id="3.40.190.170">
    <property type="entry name" value="Bacterial extracellular solute-binding protein, family 7"/>
    <property type="match status" value="1"/>
</dbReference>
<evidence type="ECO:0000256" key="1">
    <source>
        <dbReference type="ARBA" id="ARBA00004196"/>
    </source>
</evidence>
<gene>
    <name evidence="6" type="ORF">JKG68_27035</name>
</gene>
<feature type="chain" id="PRO_5037289894" evidence="5">
    <location>
        <begin position="30"/>
        <end position="332"/>
    </location>
</feature>
<dbReference type="InterPro" id="IPR038404">
    <property type="entry name" value="TRAP_DctP_sf"/>
</dbReference>
<dbReference type="PANTHER" id="PTHR33376">
    <property type="match status" value="1"/>
</dbReference>
<evidence type="ECO:0000256" key="5">
    <source>
        <dbReference type="SAM" id="SignalP"/>
    </source>
</evidence>
<dbReference type="AlphaFoldDB" id="A0A936ZI19"/>
<evidence type="ECO:0000256" key="2">
    <source>
        <dbReference type="ARBA" id="ARBA00009023"/>
    </source>
</evidence>
<keyword evidence="7" id="KW-1185">Reference proteome</keyword>